<accession>A0ABT3FUY2</accession>
<dbReference type="Proteomes" id="UP001207930">
    <property type="component" value="Unassembled WGS sequence"/>
</dbReference>
<evidence type="ECO:0000313" key="1">
    <source>
        <dbReference type="EMBL" id="MCW1887227.1"/>
    </source>
</evidence>
<dbReference type="RefSeq" id="WP_264503181.1">
    <property type="nucleotide sequence ID" value="NZ_JAPDDS010000015.1"/>
</dbReference>
<comment type="caution">
    <text evidence="1">The sequence shown here is derived from an EMBL/GenBank/DDBJ whole genome shotgun (WGS) entry which is preliminary data.</text>
</comment>
<sequence>MRYEPADFYFNGELMPAWGASWSLAGLAELLDSSDSWDADYSHRDVWIIYCRIDHEGTVESCDPRVFLYVIQEVVLLLLRHSEQMLVSLKGDAEDPVKVHRQMVDAAFAMRRSVIEKGCAFWCSGTTEDLQQCVDWMERSRLPADDPRYQEPPHVESEKSSLDSLLKSQATNLHRLAQAGRFDRELRKELLRI</sequence>
<evidence type="ECO:0000313" key="2">
    <source>
        <dbReference type="Proteomes" id="UP001207930"/>
    </source>
</evidence>
<gene>
    <name evidence="1" type="ORF">OKA04_20990</name>
</gene>
<organism evidence="1 2">
    <name type="scientific">Luteolibacter flavescens</name>
    <dbReference type="NCBI Taxonomy" id="1859460"/>
    <lineage>
        <taxon>Bacteria</taxon>
        <taxon>Pseudomonadati</taxon>
        <taxon>Verrucomicrobiota</taxon>
        <taxon>Verrucomicrobiia</taxon>
        <taxon>Verrucomicrobiales</taxon>
        <taxon>Verrucomicrobiaceae</taxon>
        <taxon>Luteolibacter</taxon>
    </lineage>
</organism>
<protein>
    <submittedName>
        <fullName evidence="1">Uncharacterized protein</fullName>
    </submittedName>
</protein>
<reference evidence="1 2" key="1">
    <citation type="submission" date="2022-10" db="EMBL/GenBank/DDBJ databases">
        <title>Luteolibacter flavescens strain MCCC 1K03193, whole genome shotgun sequencing project.</title>
        <authorList>
            <person name="Zhao G."/>
            <person name="Shen L."/>
        </authorList>
    </citation>
    <scope>NUCLEOTIDE SEQUENCE [LARGE SCALE GENOMIC DNA]</scope>
    <source>
        <strain evidence="1 2">MCCC 1K03193</strain>
    </source>
</reference>
<name>A0ABT3FUY2_9BACT</name>
<proteinExistence type="predicted"/>
<dbReference type="EMBL" id="JAPDDS010000015">
    <property type="protein sequence ID" value="MCW1887227.1"/>
    <property type="molecule type" value="Genomic_DNA"/>
</dbReference>
<keyword evidence="2" id="KW-1185">Reference proteome</keyword>